<accession>A0A1T5HW28</accession>
<dbReference type="Proteomes" id="UP000189966">
    <property type="component" value="Unassembled WGS sequence"/>
</dbReference>
<name>A0A1T5HW28_9GAMM</name>
<reference evidence="2 3" key="1">
    <citation type="submission" date="2017-02" db="EMBL/GenBank/DDBJ databases">
        <authorList>
            <person name="Peterson S.W."/>
        </authorList>
    </citation>
    <scope>NUCLEOTIDE SEQUENCE [LARGE SCALE GENOMIC DNA]</scope>
    <source>
        <strain evidence="3">type strain: NCCB 100098</strain>
    </source>
</reference>
<dbReference type="EMBL" id="FUZI01000001">
    <property type="protein sequence ID" value="SKC30926.1"/>
    <property type="molecule type" value="Genomic_DNA"/>
</dbReference>
<keyword evidence="1" id="KW-1133">Transmembrane helix</keyword>
<organism evidence="2 3">
    <name type="scientific">Photobacterium piscicola</name>
    <dbReference type="NCBI Taxonomy" id="1378299"/>
    <lineage>
        <taxon>Bacteria</taxon>
        <taxon>Pseudomonadati</taxon>
        <taxon>Pseudomonadota</taxon>
        <taxon>Gammaproteobacteria</taxon>
        <taxon>Vibrionales</taxon>
        <taxon>Vibrionaceae</taxon>
        <taxon>Photobacterium</taxon>
    </lineage>
</organism>
<evidence type="ECO:0000313" key="3">
    <source>
        <dbReference type="Proteomes" id="UP000189966"/>
    </source>
</evidence>
<proteinExistence type="predicted"/>
<feature type="transmembrane region" description="Helical" evidence="1">
    <location>
        <begin position="5"/>
        <end position="21"/>
    </location>
</feature>
<protein>
    <submittedName>
        <fullName evidence="2">Uncharacterized protein</fullName>
    </submittedName>
</protein>
<evidence type="ECO:0000313" key="2">
    <source>
        <dbReference type="EMBL" id="SKC30926.1"/>
    </source>
</evidence>
<evidence type="ECO:0000256" key="1">
    <source>
        <dbReference type="SAM" id="Phobius"/>
    </source>
</evidence>
<keyword evidence="1" id="KW-0812">Transmembrane</keyword>
<feature type="transmembrane region" description="Helical" evidence="1">
    <location>
        <begin position="107"/>
        <end position="130"/>
    </location>
</feature>
<keyword evidence="1" id="KW-0472">Membrane</keyword>
<dbReference type="AlphaFoldDB" id="A0A1T5HW28"/>
<gene>
    <name evidence="2" type="ORF">CZ809_00403</name>
</gene>
<sequence>MNYRIYSIFSIFIINIIMFNWHNQHGIFSLSIILWALIPLFGFHYIIKQYEYFHNKVLTEIRSYSAWVLFFSWITCICFSITMPYVINIISDTNSHYISLYILSPAITLFIATISAFTASIILLLIFRLLR</sequence>
<feature type="transmembrane region" description="Helical" evidence="1">
    <location>
        <begin position="27"/>
        <end position="47"/>
    </location>
</feature>
<feature type="transmembrane region" description="Helical" evidence="1">
    <location>
        <begin position="67"/>
        <end position="87"/>
    </location>
</feature>